<dbReference type="PANTHER" id="PTHR46481:SF11">
    <property type="entry name" value="ZINC FINGER BED DOMAIN-CONTAINING PROTEIN RICESLEEPER 2-LIKE"/>
    <property type="match status" value="1"/>
</dbReference>
<evidence type="ECO:0000313" key="3">
    <source>
        <dbReference type="EMBL" id="SPC75215.1"/>
    </source>
</evidence>
<name>A0A2N9EKB2_FAGSY</name>
<feature type="domain" description="HAT C-terminal dimerisation" evidence="2">
    <location>
        <begin position="172"/>
        <end position="254"/>
    </location>
</feature>
<dbReference type="Pfam" id="PF05699">
    <property type="entry name" value="Dimer_Tnp_hAT"/>
    <property type="match status" value="1"/>
</dbReference>
<accession>A0A2N9EKB2</accession>
<evidence type="ECO:0000256" key="1">
    <source>
        <dbReference type="SAM" id="MobiDB-lite"/>
    </source>
</evidence>
<evidence type="ECO:0000259" key="2">
    <source>
        <dbReference type="Pfam" id="PF05699"/>
    </source>
</evidence>
<dbReference type="SUPFAM" id="SSF53098">
    <property type="entry name" value="Ribonuclease H-like"/>
    <property type="match status" value="1"/>
</dbReference>
<protein>
    <recommendedName>
        <fullName evidence="2">HAT C-terminal dimerisation domain-containing protein</fullName>
    </recommendedName>
</protein>
<sequence>MSNTATASTPVLVEDTASNEDTTPIENLQEVEDIQEGIYDYEKQKSMAKIDNNGSRVAITTDMWTSSNKKRGFMVVIGHYINDSWILESQIMRSMVVVGVLKKVEKIKKIFFDLLAEYGSENSDEEASCSLPPSSMEIVSHDFVQNRLRKFDSFVSNTTNNRNKKSESVVEEFDTYIKEGVLKRSEIFDILGWWNHNGLKYPTLQRLARDILAIPVTTVASESAFSTSGRLLSPHRSRLHPRTLEALMCAQSWLWSELKGSSPMPEDATIQNILEDYDDHEEEESGAMELAELIEMSCCFLKVVESGGKNIEIDVMMIEHGLLQLEEAEIDAIV</sequence>
<dbReference type="InterPro" id="IPR012337">
    <property type="entry name" value="RNaseH-like_sf"/>
</dbReference>
<gene>
    <name evidence="3" type="ORF">FSB_LOCUS3097</name>
</gene>
<dbReference type="InterPro" id="IPR052035">
    <property type="entry name" value="ZnF_BED_domain_contain"/>
</dbReference>
<dbReference type="GO" id="GO:0046983">
    <property type="term" value="F:protein dimerization activity"/>
    <property type="evidence" value="ECO:0007669"/>
    <property type="project" value="InterPro"/>
</dbReference>
<organism evidence="3">
    <name type="scientific">Fagus sylvatica</name>
    <name type="common">Beechnut</name>
    <dbReference type="NCBI Taxonomy" id="28930"/>
    <lineage>
        <taxon>Eukaryota</taxon>
        <taxon>Viridiplantae</taxon>
        <taxon>Streptophyta</taxon>
        <taxon>Embryophyta</taxon>
        <taxon>Tracheophyta</taxon>
        <taxon>Spermatophyta</taxon>
        <taxon>Magnoliopsida</taxon>
        <taxon>eudicotyledons</taxon>
        <taxon>Gunneridae</taxon>
        <taxon>Pentapetalae</taxon>
        <taxon>rosids</taxon>
        <taxon>fabids</taxon>
        <taxon>Fagales</taxon>
        <taxon>Fagaceae</taxon>
        <taxon>Fagus</taxon>
    </lineage>
</organism>
<dbReference type="InterPro" id="IPR008906">
    <property type="entry name" value="HATC_C_dom"/>
</dbReference>
<feature type="region of interest" description="Disordered" evidence="1">
    <location>
        <begin position="1"/>
        <end position="22"/>
    </location>
</feature>
<proteinExistence type="predicted"/>
<reference evidence="3" key="1">
    <citation type="submission" date="2018-02" db="EMBL/GenBank/DDBJ databases">
        <authorList>
            <person name="Cohen D.B."/>
            <person name="Kent A.D."/>
        </authorList>
    </citation>
    <scope>NUCLEOTIDE SEQUENCE</scope>
</reference>
<dbReference type="AlphaFoldDB" id="A0A2N9EKB2"/>
<dbReference type="PANTHER" id="PTHR46481">
    <property type="entry name" value="ZINC FINGER BED DOMAIN-CONTAINING PROTEIN 4"/>
    <property type="match status" value="1"/>
</dbReference>
<dbReference type="EMBL" id="OIVN01000147">
    <property type="protein sequence ID" value="SPC75215.1"/>
    <property type="molecule type" value="Genomic_DNA"/>
</dbReference>